<dbReference type="EMBL" id="DS550441">
    <property type="protein sequence ID" value="EDR23028.1"/>
    <property type="molecule type" value="Genomic_DNA"/>
</dbReference>
<proteinExistence type="predicted"/>
<dbReference type="VEuPathDB" id="AmoebaDB:EDI_123930"/>
<dbReference type="GeneID" id="5885714"/>
<accession>B0ER19</accession>
<name>B0ER19_ENTDS</name>
<evidence type="ECO:0000259" key="1">
    <source>
        <dbReference type="PROSITE" id="PS51186"/>
    </source>
</evidence>
<reference evidence="3" key="1">
    <citation type="submission" date="2007-12" db="EMBL/GenBank/DDBJ databases">
        <title>Annotation of Entamoeba dispar SAW760.</title>
        <authorList>
            <person name="Lorenzi H."/>
            <person name="Inman J."/>
            <person name="Schobel S."/>
            <person name="Amedeo P."/>
            <person name="Caler E."/>
        </authorList>
    </citation>
    <scope>NUCLEOTIDE SEQUENCE [LARGE SCALE GENOMIC DNA]</scope>
    <source>
        <strain evidence="3">ATCC PRA-260 / SAW760</strain>
    </source>
</reference>
<dbReference type="OrthoDB" id="32073at2759"/>
<dbReference type="Gene3D" id="3.40.630.30">
    <property type="match status" value="1"/>
</dbReference>
<dbReference type="CDD" id="cd04301">
    <property type="entry name" value="NAT_SF"/>
    <property type="match status" value="1"/>
</dbReference>
<evidence type="ECO:0000313" key="2">
    <source>
        <dbReference type="EMBL" id="EDR23028.1"/>
    </source>
</evidence>
<feature type="domain" description="N-acetyltransferase" evidence="1">
    <location>
        <begin position="7"/>
        <end position="156"/>
    </location>
</feature>
<dbReference type="SUPFAM" id="SSF55729">
    <property type="entry name" value="Acyl-CoA N-acyltransferases (Nat)"/>
    <property type="match status" value="1"/>
</dbReference>
<keyword evidence="3" id="KW-1185">Reference proteome</keyword>
<dbReference type="KEGG" id="edi:EDI_123930"/>
<dbReference type="GO" id="GO:0016747">
    <property type="term" value="F:acyltransferase activity, transferring groups other than amino-acyl groups"/>
    <property type="evidence" value="ECO:0007669"/>
    <property type="project" value="InterPro"/>
</dbReference>
<protein>
    <recommendedName>
        <fullName evidence="1">N-acetyltransferase domain-containing protein</fullName>
    </recommendedName>
</protein>
<dbReference type="AlphaFoldDB" id="B0ER19"/>
<dbReference type="Pfam" id="PF00583">
    <property type="entry name" value="Acetyltransf_1"/>
    <property type="match status" value="1"/>
</dbReference>
<dbReference type="OMA" id="IDTQPNH"/>
<gene>
    <name evidence="2" type="ORF">EDI_123930</name>
</gene>
<dbReference type="Proteomes" id="UP000008076">
    <property type="component" value="Unassembled WGS sequence"/>
</dbReference>
<organism evidence="3">
    <name type="scientific">Entamoeba dispar (strain ATCC PRA-260 / SAW760)</name>
    <dbReference type="NCBI Taxonomy" id="370354"/>
    <lineage>
        <taxon>Eukaryota</taxon>
        <taxon>Amoebozoa</taxon>
        <taxon>Evosea</taxon>
        <taxon>Archamoebae</taxon>
        <taxon>Mastigamoebida</taxon>
        <taxon>Entamoebidae</taxon>
        <taxon>Entamoeba</taxon>
    </lineage>
</organism>
<dbReference type="InterPro" id="IPR000182">
    <property type="entry name" value="GNAT_dom"/>
</dbReference>
<evidence type="ECO:0000313" key="3">
    <source>
        <dbReference type="Proteomes" id="UP000008076"/>
    </source>
</evidence>
<dbReference type="InterPro" id="IPR016181">
    <property type="entry name" value="Acyl_CoA_acyltransferase"/>
</dbReference>
<dbReference type="RefSeq" id="XP_001740549.1">
    <property type="nucleotide sequence ID" value="XM_001740497.1"/>
</dbReference>
<dbReference type="PROSITE" id="PS51186">
    <property type="entry name" value="GNAT"/>
    <property type="match status" value="1"/>
</dbReference>
<sequence>MPAISFTRITRSTDTLLPKLIQLLRTSFGDNLVRGTSQLKQVIDTQPNHYFISVNYNGKIVGVVVYWYLMKQFHFIEHIAISPEFRGEKIGQQVIEHLFKTIGGLWILEVEPTEDEVHHRLRKWYYRNGFSIIDKNYKQPSYSFGGQSIPLWIMATQPLSNKVLSTFISVLKHNVYEAHYSLNRF</sequence>